<dbReference type="GO" id="GO:0006935">
    <property type="term" value="P:chemotaxis"/>
    <property type="evidence" value="ECO:0007669"/>
    <property type="project" value="InterPro"/>
</dbReference>
<comment type="similarity">
    <text evidence="3">Belongs to the methyl-accepting chemotaxis (MCP) protein family.</text>
</comment>
<dbReference type="GO" id="GO:0007165">
    <property type="term" value="P:signal transduction"/>
    <property type="evidence" value="ECO:0007669"/>
    <property type="project" value="UniProtKB-KW"/>
</dbReference>
<keyword evidence="5" id="KW-0472">Membrane</keyword>
<name>A0A2R4BRM8_THAAR</name>
<evidence type="ECO:0000256" key="1">
    <source>
        <dbReference type="ARBA" id="ARBA00004370"/>
    </source>
</evidence>
<dbReference type="PANTHER" id="PTHR43531">
    <property type="entry name" value="PROTEIN ICFG"/>
    <property type="match status" value="1"/>
</dbReference>
<evidence type="ECO:0000256" key="2">
    <source>
        <dbReference type="ARBA" id="ARBA00022481"/>
    </source>
</evidence>
<feature type="transmembrane region" description="Helical" evidence="5">
    <location>
        <begin position="12"/>
        <end position="32"/>
    </location>
</feature>
<gene>
    <name evidence="7" type="ORF">Tharo_2981</name>
</gene>
<reference evidence="7 8" key="1">
    <citation type="submission" date="2018-03" db="EMBL/GenBank/DDBJ databases">
        <title>Complete genome sequence of Thauera aromatica, a model organism for studying aromatic compound degradation under denitrifying conditions.</title>
        <authorList>
            <person name="Lo H.-Y."/>
            <person name="Goris T."/>
            <person name="Boll M."/>
            <person name="Mueller J.A."/>
        </authorList>
    </citation>
    <scope>NUCLEOTIDE SEQUENCE [LARGE SCALE GENOMIC DNA]</scope>
    <source>
        <strain evidence="7 8">K172</strain>
    </source>
</reference>
<proteinExistence type="inferred from homology"/>
<keyword evidence="4" id="KW-0807">Transducer</keyword>
<dbReference type="KEGG" id="tak:Tharo_2981"/>
<dbReference type="OrthoDB" id="8899037at2"/>
<dbReference type="SUPFAM" id="SSF58104">
    <property type="entry name" value="Methyl-accepting chemotaxis protein (MCP) signaling domain"/>
    <property type="match status" value="1"/>
</dbReference>
<evidence type="ECO:0000256" key="5">
    <source>
        <dbReference type="SAM" id="Phobius"/>
    </source>
</evidence>
<dbReference type="CDD" id="cd11386">
    <property type="entry name" value="MCP_signal"/>
    <property type="match status" value="1"/>
</dbReference>
<evidence type="ECO:0000313" key="7">
    <source>
        <dbReference type="EMBL" id="AVR89862.1"/>
    </source>
</evidence>
<dbReference type="InterPro" id="IPR013587">
    <property type="entry name" value="Nitrate/nitrite_sensing"/>
</dbReference>
<dbReference type="Gene3D" id="1.10.287.950">
    <property type="entry name" value="Methyl-accepting chemotaxis protein"/>
    <property type="match status" value="1"/>
</dbReference>
<dbReference type="PRINTS" id="PR00260">
    <property type="entry name" value="CHEMTRNSDUCR"/>
</dbReference>
<dbReference type="InterPro" id="IPR004090">
    <property type="entry name" value="Chemotax_Me-accpt_rcpt"/>
</dbReference>
<comment type="subcellular location">
    <subcellularLocation>
        <location evidence="1">Membrane</location>
    </subcellularLocation>
</comment>
<dbReference type="GO" id="GO:0005886">
    <property type="term" value="C:plasma membrane"/>
    <property type="evidence" value="ECO:0007669"/>
    <property type="project" value="TreeGrafter"/>
</dbReference>
<sequence>MNFIERLKVGHRFGLIGAMALVLTLAPTLLFVDAAADGMHSARLEASGAAPSKAALTLIQLTQQHRGLTSMALNGNAEAQARRGAKQIEVARAIDALSPLIGADLGNPAIEATWARARQSWKSLTSRIAGGNIDPAQSFTAHTALIDDLFQTTDLLSDAYGLSRDPKIDSSQLIQAMVYALPALTEELGKARATGAALLTTGTASAADLQQLAVYVARARGELERMTLALDKASHANSLIKSRLGTRAREASELTRQALKLAATDIIEAAQLSAPPAPYFARLTQAIDTLVALNNEAMDVLETVLDSRASSLSTQLYLLIAFLLALAAAAGVVGVLAARSITRQLGGEPGVVVDIASAVAEGDLGSDIPASQHNPHSIMAAMARMQSALHGIVHTVRHSAEAIAIASEQIAQGNGDLAARTEKQAGALEKTAAAMEQLSTTVRQNADNAGQANALAQNASTVATRGGELVFEVVATMKDISDSARRIADIISVIDGIAFQTNILALNAAVEAARAGDQGRGFAVVASEVRSLAQRSAEAAKEIKQLITSSVARTEQGSALVDRAGDTMKEVVASIHRVTDIMGEISSASAEQSIGVTHVGQAVTQMDQSTQQNAALVEEMAAAASSLNKQAQELVRSMSVFRFDQARLEEQALPEGHSGSAPVRRPAMALLSA</sequence>
<dbReference type="InterPro" id="IPR051310">
    <property type="entry name" value="MCP_chemotaxis"/>
</dbReference>
<evidence type="ECO:0000259" key="6">
    <source>
        <dbReference type="PROSITE" id="PS50111"/>
    </source>
</evidence>
<accession>A0A2R4BRM8</accession>
<dbReference type="RefSeq" id="WP_107221914.1">
    <property type="nucleotide sequence ID" value="NZ_CP028339.1"/>
</dbReference>
<dbReference type="EMBL" id="CP028339">
    <property type="protein sequence ID" value="AVR89862.1"/>
    <property type="molecule type" value="Genomic_DNA"/>
</dbReference>
<dbReference type="InterPro" id="IPR004089">
    <property type="entry name" value="MCPsignal_dom"/>
</dbReference>
<dbReference type="Pfam" id="PF08376">
    <property type="entry name" value="NIT"/>
    <property type="match status" value="1"/>
</dbReference>
<organism evidence="7 8">
    <name type="scientific">Thauera aromatica K172</name>
    <dbReference type="NCBI Taxonomy" id="44139"/>
    <lineage>
        <taxon>Bacteria</taxon>
        <taxon>Pseudomonadati</taxon>
        <taxon>Pseudomonadota</taxon>
        <taxon>Betaproteobacteria</taxon>
        <taxon>Rhodocyclales</taxon>
        <taxon>Zoogloeaceae</taxon>
        <taxon>Thauera</taxon>
    </lineage>
</organism>
<keyword evidence="2" id="KW-0488">Methylation</keyword>
<evidence type="ECO:0000256" key="3">
    <source>
        <dbReference type="ARBA" id="ARBA00029447"/>
    </source>
</evidence>
<keyword evidence="5" id="KW-0812">Transmembrane</keyword>
<feature type="transmembrane region" description="Helical" evidence="5">
    <location>
        <begin position="316"/>
        <end position="338"/>
    </location>
</feature>
<dbReference type="Pfam" id="PF00015">
    <property type="entry name" value="MCPsignal"/>
    <property type="match status" value="1"/>
</dbReference>
<feature type="domain" description="Methyl-accepting transducer" evidence="6">
    <location>
        <begin position="399"/>
        <end position="628"/>
    </location>
</feature>
<dbReference type="PANTHER" id="PTHR43531:SF14">
    <property type="entry name" value="METHYL-ACCEPTING CHEMOTAXIS PROTEIN I-RELATED"/>
    <property type="match status" value="1"/>
</dbReference>
<dbReference type="FunFam" id="1.10.287.950:FF:000001">
    <property type="entry name" value="Methyl-accepting chemotaxis sensory transducer"/>
    <property type="match status" value="1"/>
</dbReference>
<keyword evidence="5" id="KW-1133">Transmembrane helix</keyword>
<dbReference type="PROSITE" id="PS50111">
    <property type="entry name" value="CHEMOTAXIS_TRANSDUC_2"/>
    <property type="match status" value="1"/>
</dbReference>
<dbReference type="SMART" id="SM00283">
    <property type="entry name" value="MA"/>
    <property type="match status" value="1"/>
</dbReference>
<dbReference type="GO" id="GO:0004888">
    <property type="term" value="F:transmembrane signaling receptor activity"/>
    <property type="evidence" value="ECO:0007669"/>
    <property type="project" value="InterPro"/>
</dbReference>
<dbReference type="AlphaFoldDB" id="A0A2R4BRM8"/>
<evidence type="ECO:0000313" key="8">
    <source>
        <dbReference type="Proteomes" id="UP000241885"/>
    </source>
</evidence>
<protein>
    <submittedName>
        <fullName evidence="7">Methyl-accepting chemotaxis protein I</fullName>
    </submittedName>
</protein>
<keyword evidence="8" id="KW-1185">Reference proteome</keyword>
<dbReference type="Proteomes" id="UP000241885">
    <property type="component" value="Chromosome"/>
</dbReference>
<evidence type="ECO:0000256" key="4">
    <source>
        <dbReference type="PROSITE-ProRule" id="PRU00284"/>
    </source>
</evidence>